<dbReference type="AlphaFoldDB" id="A0A0G0RDW7"/>
<reference evidence="2 3" key="1">
    <citation type="journal article" date="2015" name="Nature">
        <title>rRNA introns, odd ribosomes, and small enigmatic genomes across a large radiation of phyla.</title>
        <authorList>
            <person name="Brown C.T."/>
            <person name="Hug L.A."/>
            <person name="Thomas B.C."/>
            <person name="Sharon I."/>
            <person name="Castelle C.J."/>
            <person name="Singh A."/>
            <person name="Wilkins M.J."/>
            <person name="Williams K.H."/>
            <person name="Banfield J.F."/>
        </authorList>
    </citation>
    <scope>NUCLEOTIDE SEQUENCE [LARGE SCALE GENOMIC DNA]</scope>
</reference>
<feature type="transmembrane region" description="Helical" evidence="1">
    <location>
        <begin position="78"/>
        <end position="96"/>
    </location>
</feature>
<evidence type="ECO:0000313" key="3">
    <source>
        <dbReference type="Proteomes" id="UP000034531"/>
    </source>
</evidence>
<keyword evidence="1" id="KW-1133">Transmembrane helix</keyword>
<organism evidence="2 3">
    <name type="scientific">Candidatus Curtissbacteria bacterium GW2011_GWA1_40_16</name>
    <dbReference type="NCBI Taxonomy" id="1618405"/>
    <lineage>
        <taxon>Bacteria</taxon>
        <taxon>Candidatus Curtissiibacteriota</taxon>
    </lineage>
</organism>
<gene>
    <name evidence="2" type="ORF">UT84_C0010G0006</name>
</gene>
<name>A0A0G0RDW7_9BACT</name>
<accession>A0A0G0RDW7</accession>
<protein>
    <recommendedName>
        <fullName evidence="4">DUF5673 domain-containing protein</fullName>
    </recommendedName>
</protein>
<proteinExistence type="predicted"/>
<keyword evidence="1" id="KW-0812">Transmembrane</keyword>
<dbReference type="EMBL" id="LBYI01000010">
    <property type="protein sequence ID" value="KKR50583.1"/>
    <property type="molecule type" value="Genomic_DNA"/>
</dbReference>
<feature type="transmembrane region" description="Helical" evidence="1">
    <location>
        <begin position="54"/>
        <end position="72"/>
    </location>
</feature>
<evidence type="ECO:0000256" key="1">
    <source>
        <dbReference type="SAM" id="Phobius"/>
    </source>
</evidence>
<evidence type="ECO:0000313" key="2">
    <source>
        <dbReference type="EMBL" id="KKR50583.1"/>
    </source>
</evidence>
<evidence type="ECO:0008006" key="4">
    <source>
        <dbReference type="Google" id="ProtNLM"/>
    </source>
</evidence>
<sequence>MAKFKRNEQVPQNENERVLSKEELDTKHQAALEANNIISWKSPVRVFKARSRQYFVKVGLYGLVFILAAIAFGEFLLVGVILAVIFLVYVLASIAPETIEHRITNMGVVSGGKAFLWDDLDSFWFEKKGEDRLLVVQTRLHFPSRLIIILTTVSERGLLDILEKHLHYHHGPVHTLFDKWALFLQERVNLE</sequence>
<keyword evidence="1" id="KW-0472">Membrane</keyword>
<dbReference type="Proteomes" id="UP000034531">
    <property type="component" value="Unassembled WGS sequence"/>
</dbReference>
<comment type="caution">
    <text evidence="2">The sequence shown here is derived from an EMBL/GenBank/DDBJ whole genome shotgun (WGS) entry which is preliminary data.</text>
</comment>